<evidence type="ECO:0008006" key="4">
    <source>
        <dbReference type="Google" id="ProtNLM"/>
    </source>
</evidence>
<organism evidence="2 3">
    <name type="scientific">Arthrobacter horti</name>
    <dbReference type="NCBI Taxonomy" id="3068273"/>
    <lineage>
        <taxon>Bacteria</taxon>
        <taxon>Bacillati</taxon>
        <taxon>Actinomycetota</taxon>
        <taxon>Actinomycetes</taxon>
        <taxon>Micrococcales</taxon>
        <taxon>Micrococcaceae</taxon>
        <taxon>Arthrobacter</taxon>
    </lineage>
</organism>
<proteinExistence type="predicted"/>
<accession>A0ABT9IL91</accession>
<feature type="region of interest" description="Disordered" evidence="1">
    <location>
        <begin position="76"/>
        <end position="98"/>
    </location>
</feature>
<feature type="compositionally biased region" description="Low complexity" evidence="1">
    <location>
        <begin position="32"/>
        <end position="45"/>
    </location>
</feature>
<reference evidence="2 3" key="1">
    <citation type="submission" date="2023-08" db="EMBL/GenBank/DDBJ databases">
        <title>Arthrobacter horti sp. nov., isolated from forest soil.</title>
        <authorList>
            <person name="Park M."/>
        </authorList>
    </citation>
    <scope>NUCLEOTIDE SEQUENCE [LARGE SCALE GENOMIC DNA]</scope>
    <source>
        <strain evidence="2 3">YJM1</strain>
    </source>
</reference>
<keyword evidence="3" id="KW-1185">Reference proteome</keyword>
<evidence type="ECO:0000313" key="2">
    <source>
        <dbReference type="EMBL" id="MDP5226348.1"/>
    </source>
</evidence>
<dbReference type="EMBL" id="JAVALS010000002">
    <property type="protein sequence ID" value="MDP5226348.1"/>
    <property type="molecule type" value="Genomic_DNA"/>
</dbReference>
<feature type="region of interest" description="Disordered" evidence="1">
    <location>
        <begin position="23"/>
        <end position="45"/>
    </location>
</feature>
<sequence>MAERWDNVLDRLEADLDAAEDCLSHQSPPALGPWTPGDGLGPLPGRLAERARSLAERQEHLRRLLEEAKAATGRHLAAVRSVPSEHRQDTALYLDRRA</sequence>
<name>A0ABT9IL91_9MICC</name>
<gene>
    <name evidence="2" type="ORF">Q9R02_04165</name>
</gene>
<dbReference type="RefSeq" id="WP_305995402.1">
    <property type="nucleotide sequence ID" value="NZ_JAVALS010000002.1"/>
</dbReference>
<evidence type="ECO:0000256" key="1">
    <source>
        <dbReference type="SAM" id="MobiDB-lite"/>
    </source>
</evidence>
<evidence type="ECO:0000313" key="3">
    <source>
        <dbReference type="Proteomes" id="UP001232725"/>
    </source>
</evidence>
<feature type="compositionally biased region" description="Basic and acidic residues" evidence="1">
    <location>
        <begin position="83"/>
        <end position="98"/>
    </location>
</feature>
<comment type="caution">
    <text evidence="2">The sequence shown here is derived from an EMBL/GenBank/DDBJ whole genome shotgun (WGS) entry which is preliminary data.</text>
</comment>
<protein>
    <recommendedName>
        <fullName evidence="4">Flagellar protein FlgN</fullName>
    </recommendedName>
</protein>
<dbReference type="Proteomes" id="UP001232725">
    <property type="component" value="Unassembled WGS sequence"/>
</dbReference>